<organism evidence="2 3">
    <name type="scientific">Marinobacter lacisalsi</name>
    <dbReference type="NCBI Taxonomy" id="475979"/>
    <lineage>
        <taxon>Bacteria</taxon>
        <taxon>Pseudomonadati</taxon>
        <taxon>Pseudomonadota</taxon>
        <taxon>Gammaproteobacteria</taxon>
        <taxon>Pseudomonadales</taxon>
        <taxon>Marinobacteraceae</taxon>
        <taxon>Marinobacter</taxon>
    </lineage>
</organism>
<feature type="transmembrane region" description="Helical" evidence="1">
    <location>
        <begin position="331"/>
        <end position="352"/>
    </location>
</feature>
<gene>
    <name evidence="2" type="ORF">ACFOZ5_09645</name>
</gene>
<feature type="transmembrane region" description="Helical" evidence="1">
    <location>
        <begin position="151"/>
        <end position="169"/>
    </location>
</feature>
<name>A0ABV8QG41_9GAMM</name>
<comment type="caution">
    <text evidence="2">The sequence shown here is derived from an EMBL/GenBank/DDBJ whole genome shotgun (WGS) entry which is preliminary data.</text>
</comment>
<feature type="transmembrane region" description="Helical" evidence="1">
    <location>
        <begin position="358"/>
        <end position="380"/>
    </location>
</feature>
<feature type="transmembrane region" description="Helical" evidence="1">
    <location>
        <begin position="27"/>
        <end position="47"/>
    </location>
</feature>
<keyword evidence="1" id="KW-1133">Transmembrane helix</keyword>
<feature type="transmembrane region" description="Helical" evidence="1">
    <location>
        <begin position="175"/>
        <end position="194"/>
    </location>
</feature>
<feature type="transmembrane region" description="Helical" evidence="1">
    <location>
        <begin position="98"/>
        <end position="115"/>
    </location>
</feature>
<evidence type="ECO:0000256" key="1">
    <source>
        <dbReference type="SAM" id="Phobius"/>
    </source>
</evidence>
<evidence type="ECO:0000313" key="2">
    <source>
        <dbReference type="EMBL" id="MFC4259290.1"/>
    </source>
</evidence>
<sequence length="396" mass="42905">MQTIASSRSDTGQRASPGQLFGYPFRIFFLSLTLLSLVGIPLWVLQVTGTIQLPLAMPGIFWHQHEMLFGFLSAAIAGFLLTAVCVWTGTERTHGMQLFLLWAVWAAARVLLTVGGDLPGWLVQGVNLAFLPLVMLDAGWRIWHARQKRQLMILLVLGLLWLMQVAFVVRLNPVYAYGALIMAMALISIIGGRITPAFTTGWLRQRGLGADRVRMVPALDMASVFTMILLLASLVTGWTMVTAGLALGAAALMLVRLYNWKGWLVRQEPLLWILHLSILWVPVALVLLAGNLLAGWPASAWTHAAGTGAVACLILGVVARVSLGHTGRPMVLPRGMVLAFAAIHLAALTRVVTAFEGLPWHAGVTASGLLWALAYAIFLARYTGILASPRVDGKPG</sequence>
<proteinExistence type="predicted"/>
<keyword evidence="1" id="KW-0472">Membrane</keyword>
<keyword evidence="3" id="KW-1185">Reference proteome</keyword>
<feature type="transmembrane region" description="Helical" evidence="1">
    <location>
        <begin position="215"/>
        <end position="232"/>
    </location>
</feature>
<reference evidence="3" key="1">
    <citation type="journal article" date="2019" name="Int. J. Syst. Evol. Microbiol.">
        <title>The Global Catalogue of Microorganisms (GCM) 10K type strain sequencing project: providing services to taxonomists for standard genome sequencing and annotation.</title>
        <authorList>
            <consortium name="The Broad Institute Genomics Platform"/>
            <consortium name="The Broad Institute Genome Sequencing Center for Infectious Disease"/>
            <person name="Wu L."/>
            <person name="Ma J."/>
        </authorList>
    </citation>
    <scope>NUCLEOTIDE SEQUENCE [LARGE SCALE GENOMIC DNA]</scope>
    <source>
        <strain evidence="3">CECT 7297</strain>
    </source>
</reference>
<feature type="transmembrane region" description="Helical" evidence="1">
    <location>
        <begin position="121"/>
        <end position="139"/>
    </location>
</feature>
<protein>
    <submittedName>
        <fullName evidence="2">NnrS family protein</fullName>
    </submittedName>
</protein>
<dbReference type="RefSeq" id="WP_379886837.1">
    <property type="nucleotide sequence ID" value="NZ_JBHSDI010000012.1"/>
</dbReference>
<feature type="transmembrane region" description="Helical" evidence="1">
    <location>
        <begin position="67"/>
        <end position="86"/>
    </location>
</feature>
<evidence type="ECO:0000313" key="3">
    <source>
        <dbReference type="Proteomes" id="UP001595798"/>
    </source>
</evidence>
<dbReference type="Proteomes" id="UP001595798">
    <property type="component" value="Unassembled WGS sequence"/>
</dbReference>
<dbReference type="Pfam" id="PF05940">
    <property type="entry name" value="NnrS"/>
    <property type="match status" value="1"/>
</dbReference>
<feature type="transmembrane region" description="Helical" evidence="1">
    <location>
        <begin position="270"/>
        <end position="294"/>
    </location>
</feature>
<feature type="transmembrane region" description="Helical" evidence="1">
    <location>
        <begin position="300"/>
        <end position="319"/>
    </location>
</feature>
<keyword evidence="1" id="KW-0812">Transmembrane</keyword>
<dbReference type="InterPro" id="IPR010266">
    <property type="entry name" value="NnrS"/>
</dbReference>
<dbReference type="EMBL" id="JBHSDI010000012">
    <property type="protein sequence ID" value="MFC4259290.1"/>
    <property type="molecule type" value="Genomic_DNA"/>
</dbReference>
<accession>A0ABV8QG41</accession>
<feature type="transmembrane region" description="Helical" evidence="1">
    <location>
        <begin position="238"/>
        <end position="258"/>
    </location>
</feature>